<keyword evidence="2" id="KW-1185">Reference proteome</keyword>
<sequence>MGPSKRRIHPIHDGHWRERYPVRMYDFNSIECISATELEGGGAKVLDFDRDGGELLVVTGESLQ</sequence>
<gene>
    <name evidence="1" type="ORF">HK097_011083</name>
</gene>
<accession>A0AAD5S9I6</accession>
<protein>
    <submittedName>
        <fullName evidence="1">Uncharacterized protein</fullName>
    </submittedName>
</protein>
<evidence type="ECO:0000313" key="2">
    <source>
        <dbReference type="Proteomes" id="UP001212841"/>
    </source>
</evidence>
<comment type="caution">
    <text evidence="1">The sequence shown here is derived from an EMBL/GenBank/DDBJ whole genome shotgun (WGS) entry which is preliminary data.</text>
</comment>
<name>A0AAD5S9I6_9FUNG</name>
<proteinExistence type="predicted"/>
<feature type="non-terminal residue" evidence="1">
    <location>
        <position position="64"/>
    </location>
</feature>
<dbReference type="EMBL" id="JADGJD010000883">
    <property type="protein sequence ID" value="KAJ3047888.1"/>
    <property type="molecule type" value="Genomic_DNA"/>
</dbReference>
<dbReference type="AlphaFoldDB" id="A0AAD5S9I6"/>
<dbReference type="Proteomes" id="UP001212841">
    <property type="component" value="Unassembled WGS sequence"/>
</dbReference>
<reference evidence="1" key="1">
    <citation type="submission" date="2020-05" db="EMBL/GenBank/DDBJ databases">
        <title>Phylogenomic resolution of chytrid fungi.</title>
        <authorList>
            <person name="Stajich J.E."/>
            <person name="Amses K."/>
            <person name="Simmons R."/>
            <person name="Seto K."/>
            <person name="Myers J."/>
            <person name="Bonds A."/>
            <person name="Quandt C.A."/>
            <person name="Barry K."/>
            <person name="Liu P."/>
            <person name="Grigoriev I."/>
            <person name="Longcore J.E."/>
            <person name="James T.Y."/>
        </authorList>
    </citation>
    <scope>NUCLEOTIDE SEQUENCE</scope>
    <source>
        <strain evidence="1">JEL0318</strain>
    </source>
</reference>
<evidence type="ECO:0000313" key="1">
    <source>
        <dbReference type="EMBL" id="KAJ3047888.1"/>
    </source>
</evidence>
<organism evidence="1 2">
    <name type="scientific">Rhizophlyctis rosea</name>
    <dbReference type="NCBI Taxonomy" id="64517"/>
    <lineage>
        <taxon>Eukaryota</taxon>
        <taxon>Fungi</taxon>
        <taxon>Fungi incertae sedis</taxon>
        <taxon>Chytridiomycota</taxon>
        <taxon>Chytridiomycota incertae sedis</taxon>
        <taxon>Chytridiomycetes</taxon>
        <taxon>Rhizophlyctidales</taxon>
        <taxon>Rhizophlyctidaceae</taxon>
        <taxon>Rhizophlyctis</taxon>
    </lineage>
</organism>